<feature type="compositionally biased region" description="Pro residues" evidence="1">
    <location>
        <begin position="417"/>
        <end position="434"/>
    </location>
</feature>
<accession>A0A9J6CUI6</accession>
<keyword evidence="2" id="KW-0812">Transmembrane</keyword>
<feature type="region of interest" description="Disordered" evidence="1">
    <location>
        <begin position="132"/>
        <end position="174"/>
    </location>
</feature>
<dbReference type="Proteomes" id="UP000821866">
    <property type="component" value="Unassembled WGS sequence"/>
</dbReference>
<feature type="compositionally biased region" description="Basic and acidic residues" evidence="1">
    <location>
        <begin position="222"/>
        <end position="233"/>
    </location>
</feature>
<evidence type="ECO:0000313" key="4">
    <source>
        <dbReference type="Proteomes" id="UP000821866"/>
    </source>
</evidence>
<reference evidence="3" key="1">
    <citation type="journal article" date="2020" name="Cell">
        <title>Large-Scale Comparative Analyses of Tick Genomes Elucidate Their Genetic Diversity and Vector Capacities.</title>
        <authorList>
            <consortium name="Tick Genome and Microbiome Consortium (TIGMIC)"/>
            <person name="Jia N."/>
            <person name="Wang J."/>
            <person name="Shi W."/>
            <person name="Du L."/>
            <person name="Sun Y."/>
            <person name="Zhan W."/>
            <person name="Jiang J.F."/>
            <person name="Wang Q."/>
            <person name="Zhang B."/>
            <person name="Ji P."/>
            <person name="Bell-Sakyi L."/>
            <person name="Cui X.M."/>
            <person name="Yuan T.T."/>
            <person name="Jiang B.G."/>
            <person name="Yang W.F."/>
            <person name="Lam T.T."/>
            <person name="Chang Q.C."/>
            <person name="Ding S.J."/>
            <person name="Wang X.J."/>
            <person name="Zhu J.G."/>
            <person name="Ruan X.D."/>
            <person name="Zhao L."/>
            <person name="Wei J.T."/>
            <person name="Ye R.Z."/>
            <person name="Que T.C."/>
            <person name="Du C.H."/>
            <person name="Zhou Y.H."/>
            <person name="Cheng J.X."/>
            <person name="Dai P.F."/>
            <person name="Guo W.B."/>
            <person name="Han X.H."/>
            <person name="Huang E.J."/>
            <person name="Li L.F."/>
            <person name="Wei W."/>
            <person name="Gao Y.C."/>
            <person name="Liu J.Z."/>
            <person name="Shao H.Z."/>
            <person name="Wang X."/>
            <person name="Wang C.C."/>
            <person name="Yang T.C."/>
            <person name="Huo Q.B."/>
            <person name="Li W."/>
            <person name="Chen H.Y."/>
            <person name="Chen S.E."/>
            <person name="Zhou L.G."/>
            <person name="Ni X.B."/>
            <person name="Tian J.H."/>
            <person name="Sheng Y."/>
            <person name="Liu T."/>
            <person name="Pan Y.S."/>
            <person name="Xia L.Y."/>
            <person name="Li J."/>
            <person name="Zhao F."/>
            <person name="Cao W.C."/>
        </authorList>
    </citation>
    <scope>NUCLEOTIDE SEQUENCE</scope>
    <source>
        <strain evidence="3">Rmic-2018</strain>
    </source>
</reference>
<keyword evidence="2" id="KW-0472">Membrane</keyword>
<evidence type="ECO:0000256" key="2">
    <source>
        <dbReference type="SAM" id="Phobius"/>
    </source>
</evidence>
<protein>
    <submittedName>
        <fullName evidence="3">Uncharacterized protein</fullName>
    </submittedName>
</protein>
<feature type="region of interest" description="Disordered" evidence="1">
    <location>
        <begin position="379"/>
        <end position="403"/>
    </location>
</feature>
<name>A0A9J6CUI6_RHIMP</name>
<feature type="compositionally biased region" description="Basic residues" evidence="1">
    <location>
        <begin position="251"/>
        <end position="268"/>
    </location>
</feature>
<evidence type="ECO:0000313" key="3">
    <source>
        <dbReference type="EMBL" id="KAH7932460.1"/>
    </source>
</evidence>
<dbReference type="VEuPathDB" id="VectorBase:LOC119187281"/>
<gene>
    <name evidence="3" type="ORF">HPB51_029271</name>
</gene>
<organism evidence="3 4">
    <name type="scientific">Rhipicephalus microplus</name>
    <name type="common">Cattle tick</name>
    <name type="synonym">Boophilus microplus</name>
    <dbReference type="NCBI Taxonomy" id="6941"/>
    <lineage>
        <taxon>Eukaryota</taxon>
        <taxon>Metazoa</taxon>
        <taxon>Ecdysozoa</taxon>
        <taxon>Arthropoda</taxon>
        <taxon>Chelicerata</taxon>
        <taxon>Arachnida</taxon>
        <taxon>Acari</taxon>
        <taxon>Parasitiformes</taxon>
        <taxon>Ixodida</taxon>
        <taxon>Ixodoidea</taxon>
        <taxon>Ixodidae</taxon>
        <taxon>Rhipicephalinae</taxon>
        <taxon>Rhipicephalus</taxon>
        <taxon>Boophilus</taxon>
    </lineage>
</organism>
<comment type="caution">
    <text evidence="3">The sequence shown here is derived from an EMBL/GenBank/DDBJ whole genome shotgun (WGS) entry which is preliminary data.</text>
</comment>
<feature type="region of interest" description="Disordered" evidence="1">
    <location>
        <begin position="651"/>
        <end position="686"/>
    </location>
</feature>
<feature type="region of interest" description="Disordered" evidence="1">
    <location>
        <begin position="195"/>
        <end position="293"/>
    </location>
</feature>
<dbReference type="AlphaFoldDB" id="A0A9J6CUI6"/>
<feature type="transmembrane region" description="Helical" evidence="2">
    <location>
        <begin position="63"/>
        <end position="86"/>
    </location>
</feature>
<feature type="compositionally biased region" description="Basic residues" evidence="1">
    <location>
        <begin position="30"/>
        <end position="39"/>
    </location>
</feature>
<feature type="compositionally biased region" description="Pro residues" evidence="1">
    <location>
        <begin position="664"/>
        <end position="674"/>
    </location>
</feature>
<feature type="compositionally biased region" description="Pro residues" evidence="1">
    <location>
        <begin position="387"/>
        <end position="403"/>
    </location>
</feature>
<feature type="compositionally biased region" description="Basic and acidic residues" evidence="1">
    <location>
        <begin position="651"/>
        <end position="663"/>
    </location>
</feature>
<evidence type="ECO:0000256" key="1">
    <source>
        <dbReference type="SAM" id="MobiDB-lite"/>
    </source>
</evidence>
<feature type="compositionally biased region" description="Basic and acidic residues" evidence="1">
    <location>
        <begin position="274"/>
        <end position="284"/>
    </location>
</feature>
<sequence length="720" mass="79157">MMLSETHVKPQIFCTLLYTHARASPGTRVHTQRARRRSRSVPPSTTNGERVLFLSRFATIQRLLLVLLFPFVAGVYGGVAFSSGLFTGRHETQYGRGTRMTLRSHAQTTRTRGFTERAPSAKICRNASARCPSAALGPSENRQGARQRQKLQGRGEEDEESIGLPSPWRKRVDPDLLPQRREGCHRVYIHTAYTSTPPLENKRTTVDGEEDTVLLKGPPGPSDRRETVRRPPRPECQTRTLDLCSCERQRRTGRRPSPRGRRAARRKWVSGAHRPADDDANERRRQTRCALSSGKQHRCSAPVAATMRNAVATFALLLVLGATAWAEDEKDKEGLGYVMAFPMEEPKPSGGRVETVVVESSKAEDLRQVLGAYKAATRLRQRQQQQPPQPLPPPMQRMPPPDQKPPLLLLVVHAPRPSGPGPFRAGPPMPGPPPGFLQGPPPAPHPGMNPYAMLPAPPVGPAQVQMPAPPTAHPPRSHAPPVVTQRANNGPRDNGPGMHFAIVQEPYIVNTVMHAPSMMRPAFIPGPALFSGPPSPPPSLPHPMIHGGHPMMHPHHMMHHDSPIMMRGPPMSHGPQMMHSPSMMVPVPAFLPAPPMIPPFMMHGPPMMPGGPMMHGPPMMPSPAAMMYGHMGRPRVGQVVVMPVAVLLAERPEPQREAPREKPTPPPPSQPSTPQPATRRMTTMERLGVNYAPEEEDDDELSPMATIRAANTVLRMLMSS</sequence>
<feature type="region of interest" description="Disordered" evidence="1">
    <location>
        <begin position="415"/>
        <end position="434"/>
    </location>
</feature>
<dbReference type="EMBL" id="JABSTU010006639">
    <property type="protein sequence ID" value="KAH7932460.1"/>
    <property type="molecule type" value="Genomic_DNA"/>
</dbReference>
<keyword evidence="2" id="KW-1133">Transmembrane helix</keyword>
<reference evidence="3" key="2">
    <citation type="submission" date="2021-09" db="EMBL/GenBank/DDBJ databases">
        <authorList>
            <person name="Jia N."/>
            <person name="Wang J."/>
            <person name="Shi W."/>
            <person name="Du L."/>
            <person name="Sun Y."/>
            <person name="Zhan W."/>
            <person name="Jiang J."/>
            <person name="Wang Q."/>
            <person name="Zhang B."/>
            <person name="Ji P."/>
            <person name="Sakyi L.B."/>
            <person name="Cui X."/>
            <person name="Yuan T."/>
            <person name="Jiang B."/>
            <person name="Yang W."/>
            <person name="Lam T.T.-Y."/>
            <person name="Chang Q."/>
            <person name="Ding S."/>
            <person name="Wang X."/>
            <person name="Zhu J."/>
            <person name="Ruan X."/>
            <person name="Zhao L."/>
            <person name="Wei J."/>
            <person name="Que T."/>
            <person name="Du C."/>
            <person name="Cheng J."/>
            <person name="Dai P."/>
            <person name="Han X."/>
            <person name="Huang E."/>
            <person name="Gao Y."/>
            <person name="Liu J."/>
            <person name="Shao H."/>
            <person name="Ye R."/>
            <person name="Li L."/>
            <person name="Wei W."/>
            <person name="Wang X."/>
            <person name="Wang C."/>
            <person name="Huo Q."/>
            <person name="Li W."/>
            <person name="Guo W."/>
            <person name="Chen H."/>
            <person name="Chen S."/>
            <person name="Zhou L."/>
            <person name="Zhou L."/>
            <person name="Ni X."/>
            <person name="Tian J."/>
            <person name="Zhou Y."/>
            <person name="Sheng Y."/>
            <person name="Liu T."/>
            <person name="Pan Y."/>
            <person name="Xia L."/>
            <person name="Li J."/>
            <person name="Zhao F."/>
            <person name="Cao W."/>
        </authorList>
    </citation>
    <scope>NUCLEOTIDE SEQUENCE</scope>
    <source>
        <strain evidence="3">Rmic-2018</strain>
        <tissue evidence="3">Larvae</tissue>
    </source>
</reference>
<proteinExistence type="predicted"/>
<feature type="region of interest" description="Disordered" evidence="1">
    <location>
        <begin position="25"/>
        <end position="45"/>
    </location>
</feature>
<keyword evidence="4" id="KW-1185">Reference proteome</keyword>